<protein>
    <submittedName>
        <fullName evidence="1">Uncharacterized protein</fullName>
    </submittedName>
</protein>
<accession>A0A7C3ZAX8</accession>
<comment type="caution">
    <text evidence="1">The sequence shown here is derived from an EMBL/GenBank/DDBJ whole genome shotgun (WGS) entry which is preliminary data.</text>
</comment>
<dbReference type="AlphaFoldDB" id="A0A7C3ZAX8"/>
<sequence length="59" mass="6934">MVNHTTSQRGFGNYFQPTLVVVEVRHGESQEEAWRRYLAEHPRSAQARIKIFHFPKPTP</sequence>
<organism evidence="1">
    <name type="scientific">Desulfobacca acetoxidans</name>
    <dbReference type="NCBI Taxonomy" id="60893"/>
    <lineage>
        <taxon>Bacteria</taxon>
        <taxon>Pseudomonadati</taxon>
        <taxon>Thermodesulfobacteriota</taxon>
        <taxon>Desulfobaccia</taxon>
        <taxon>Desulfobaccales</taxon>
        <taxon>Desulfobaccaceae</taxon>
        <taxon>Desulfobacca</taxon>
    </lineage>
</organism>
<gene>
    <name evidence="1" type="ORF">ENW96_05400</name>
</gene>
<proteinExistence type="predicted"/>
<name>A0A7C3ZAX8_9BACT</name>
<dbReference type="EMBL" id="DTMF01000141">
    <property type="protein sequence ID" value="HGF33812.1"/>
    <property type="molecule type" value="Genomic_DNA"/>
</dbReference>
<reference evidence="1" key="1">
    <citation type="journal article" date="2020" name="mSystems">
        <title>Genome- and Community-Level Interaction Insights into Carbon Utilization and Element Cycling Functions of Hydrothermarchaeota in Hydrothermal Sediment.</title>
        <authorList>
            <person name="Zhou Z."/>
            <person name="Liu Y."/>
            <person name="Xu W."/>
            <person name="Pan J."/>
            <person name="Luo Z.H."/>
            <person name="Li M."/>
        </authorList>
    </citation>
    <scope>NUCLEOTIDE SEQUENCE [LARGE SCALE GENOMIC DNA]</scope>
    <source>
        <strain evidence="1">SpSt-897</strain>
    </source>
</reference>
<evidence type="ECO:0000313" key="1">
    <source>
        <dbReference type="EMBL" id="HGF33812.1"/>
    </source>
</evidence>